<gene>
    <name evidence="2" type="ORF">A3K87_04220</name>
</gene>
<evidence type="ECO:0000313" key="2">
    <source>
        <dbReference type="EMBL" id="OAK55011.1"/>
    </source>
</evidence>
<dbReference type="Proteomes" id="UP000077852">
    <property type="component" value="Unassembled WGS sequence"/>
</dbReference>
<sequence length="185" mass="19900">MNTEFPQLKIERLDNGLIRLEDDSALEACVLLVHPLQVRHMAESLGLVREMSASDADTLAEVRRQHADAVRLVLALKRRLLVLKERVHHLGISLTTAAEHTDLDYELVHVTATAEICDEFCADLDDLVSAAGDDASATPVVARDTAGTTGAAATSDNPAETQRVTNKAPKKSSAPACGQQKDLLA</sequence>
<evidence type="ECO:0000313" key="3">
    <source>
        <dbReference type="Proteomes" id="UP000077852"/>
    </source>
</evidence>
<dbReference type="RefSeq" id="WP_081271607.1">
    <property type="nucleotide sequence ID" value="NZ_LVHG01000106.1"/>
</dbReference>
<dbReference type="EMBL" id="LVHG01000106">
    <property type="protein sequence ID" value="OAK55011.1"/>
    <property type="molecule type" value="Genomic_DNA"/>
</dbReference>
<feature type="compositionally biased region" description="Polar residues" evidence="1">
    <location>
        <begin position="155"/>
        <end position="165"/>
    </location>
</feature>
<proteinExistence type="predicted"/>
<feature type="region of interest" description="Disordered" evidence="1">
    <location>
        <begin position="144"/>
        <end position="185"/>
    </location>
</feature>
<organism evidence="2 3">
    <name type="scientific">Variovorax paradoxus</name>
    <dbReference type="NCBI Taxonomy" id="34073"/>
    <lineage>
        <taxon>Bacteria</taxon>
        <taxon>Pseudomonadati</taxon>
        <taxon>Pseudomonadota</taxon>
        <taxon>Betaproteobacteria</taxon>
        <taxon>Burkholderiales</taxon>
        <taxon>Comamonadaceae</taxon>
        <taxon>Variovorax</taxon>
    </lineage>
</organism>
<evidence type="ECO:0000256" key="1">
    <source>
        <dbReference type="SAM" id="MobiDB-lite"/>
    </source>
</evidence>
<protein>
    <submittedName>
        <fullName evidence="2">Uncharacterized protein</fullName>
    </submittedName>
</protein>
<name>A0AA91DI43_VARPD</name>
<accession>A0AA91DI43</accession>
<dbReference type="AlphaFoldDB" id="A0AA91DI43"/>
<comment type="caution">
    <text evidence="2">The sequence shown here is derived from an EMBL/GenBank/DDBJ whole genome shotgun (WGS) entry which is preliminary data.</text>
</comment>
<reference evidence="2 3" key="1">
    <citation type="submission" date="2016-03" db="EMBL/GenBank/DDBJ databases">
        <title>Genome sequence of Variovorax paradoxus KB5.</title>
        <authorList>
            <person name="Jeong H."/>
            <person name="Hong C.E."/>
            <person name="Jo S.H."/>
            <person name="Park J.M."/>
        </authorList>
    </citation>
    <scope>NUCLEOTIDE SEQUENCE [LARGE SCALE GENOMIC DNA]</scope>
    <source>
        <strain evidence="2 3">KB5</strain>
    </source>
</reference>
<feature type="compositionally biased region" description="Low complexity" evidence="1">
    <location>
        <begin position="145"/>
        <end position="154"/>
    </location>
</feature>